<dbReference type="SUPFAM" id="SSF55811">
    <property type="entry name" value="Nudix"/>
    <property type="match status" value="1"/>
</dbReference>
<dbReference type="PANTHER" id="PTHR43046:SF2">
    <property type="entry name" value="8-OXO-DGTP DIPHOSPHATASE-RELATED"/>
    <property type="match status" value="1"/>
</dbReference>
<keyword evidence="5" id="KW-1185">Reference proteome</keyword>
<dbReference type="InterPro" id="IPR015797">
    <property type="entry name" value="NUDIX_hydrolase-like_dom_sf"/>
</dbReference>
<dbReference type="AlphaFoldDB" id="A0A163YQY7"/>
<evidence type="ECO:0000256" key="2">
    <source>
        <dbReference type="ARBA" id="ARBA00022801"/>
    </source>
</evidence>
<dbReference type="EMBL" id="LVYV01000023">
    <property type="protein sequence ID" value="KZD22449.1"/>
    <property type="molecule type" value="Genomic_DNA"/>
</dbReference>
<keyword evidence="2 4" id="KW-0378">Hydrolase</keyword>
<dbReference type="InterPro" id="IPR000086">
    <property type="entry name" value="NUDIX_hydrolase_dom"/>
</dbReference>
<evidence type="ECO:0000313" key="5">
    <source>
        <dbReference type="Proteomes" id="UP000076574"/>
    </source>
</evidence>
<dbReference type="PANTHER" id="PTHR43046">
    <property type="entry name" value="GDP-MANNOSE MANNOSYL HYDROLASE"/>
    <property type="match status" value="1"/>
</dbReference>
<evidence type="ECO:0000313" key="4">
    <source>
        <dbReference type="EMBL" id="KZD22449.1"/>
    </source>
</evidence>
<organism evidence="4 5">
    <name type="scientific">Tardiphaga robiniae</name>
    <dbReference type="NCBI Taxonomy" id="943830"/>
    <lineage>
        <taxon>Bacteria</taxon>
        <taxon>Pseudomonadati</taxon>
        <taxon>Pseudomonadota</taxon>
        <taxon>Alphaproteobacteria</taxon>
        <taxon>Hyphomicrobiales</taxon>
        <taxon>Nitrobacteraceae</taxon>
        <taxon>Tardiphaga</taxon>
    </lineage>
</organism>
<dbReference type="GO" id="GO:0016787">
    <property type="term" value="F:hydrolase activity"/>
    <property type="evidence" value="ECO:0007669"/>
    <property type="project" value="UniProtKB-KW"/>
</dbReference>
<dbReference type="InterPro" id="IPR020084">
    <property type="entry name" value="NUDIX_hydrolase_CS"/>
</dbReference>
<accession>A0A163YQY7</accession>
<dbReference type="OrthoDB" id="9801098at2"/>
<gene>
    <name evidence="4" type="ORF">A4A58_10515</name>
</gene>
<dbReference type="RefSeq" id="WP_068735195.1">
    <property type="nucleotide sequence ID" value="NZ_LVYV01000023.1"/>
</dbReference>
<dbReference type="Pfam" id="PF00293">
    <property type="entry name" value="NUDIX"/>
    <property type="match status" value="1"/>
</dbReference>
<proteinExistence type="predicted"/>
<dbReference type="PROSITE" id="PS51462">
    <property type="entry name" value="NUDIX"/>
    <property type="match status" value="1"/>
</dbReference>
<name>A0A163YQY7_9BRAD</name>
<dbReference type="STRING" id="943830.A4A58_10515"/>
<protein>
    <submittedName>
        <fullName evidence="4">NUDIX hydrolase</fullName>
    </submittedName>
</protein>
<comment type="caution">
    <text evidence="4">The sequence shown here is derived from an EMBL/GenBank/DDBJ whole genome shotgun (WGS) entry which is preliminary data.</text>
</comment>
<comment type="cofactor">
    <cofactor evidence="1">
        <name>Mg(2+)</name>
        <dbReference type="ChEBI" id="CHEBI:18420"/>
    </cofactor>
</comment>
<feature type="domain" description="Nudix hydrolase" evidence="3">
    <location>
        <begin position="3"/>
        <end position="132"/>
    </location>
</feature>
<dbReference type="Gene3D" id="3.90.79.10">
    <property type="entry name" value="Nucleoside Triphosphate Pyrophosphohydrolase"/>
    <property type="match status" value="1"/>
</dbReference>
<sequence>MSEKIIGVVAALIRDDSGRMLVVRKRGTEAFMQPGGKRDVGEDDLAALEREISEELGCRMVPGSAQALGQFNSVAANEPGWRVQASVYAVKVDGAIAPQAEIAEAIWINPTAPEAIVLAPLTRDHVLPLAAHGFSL</sequence>
<evidence type="ECO:0000256" key="1">
    <source>
        <dbReference type="ARBA" id="ARBA00001946"/>
    </source>
</evidence>
<reference evidence="4 5" key="1">
    <citation type="submission" date="2016-03" db="EMBL/GenBank/DDBJ databases">
        <title>Microsymbionts genomes from the relict species Vavilovia formosa (Stev.) Fed.</title>
        <authorList>
            <person name="Kopat V."/>
            <person name="Chirak E."/>
            <person name="Kimeklis A."/>
            <person name="Andronov E."/>
        </authorList>
    </citation>
    <scope>NUCLEOTIDE SEQUENCE [LARGE SCALE GENOMIC DNA]</scope>
    <source>
        <strain evidence="4 5">Vaf07</strain>
    </source>
</reference>
<dbReference type="CDD" id="cd04690">
    <property type="entry name" value="NUDIX_Hydrolase"/>
    <property type="match status" value="1"/>
</dbReference>
<dbReference type="Proteomes" id="UP000076574">
    <property type="component" value="Unassembled WGS sequence"/>
</dbReference>
<dbReference type="PROSITE" id="PS00893">
    <property type="entry name" value="NUDIX_BOX"/>
    <property type="match status" value="1"/>
</dbReference>
<evidence type="ECO:0000259" key="3">
    <source>
        <dbReference type="PROSITE" id="PS51462"/>
    </source>
</evidence>